<organism evidence="1 2">
    <name type="scientific">Burkholderia gladioli</name>
    <name type="common">Pseudomonas marginata</name>
    <name type="synonym">Phytomonas marginata</name>
    <dbReference type="NCBI Taxonomy" id="28095"/>
    <lineage>
        <taxon>Bacteria</taxon>
        <taxon>Pseudomonadati</taxon>
        <taxon>Pseudomonadota</taxon>
        <taxon>Betaproteobacteria</taxon>
        <taxon>Burkholderiales</taxon>
        <taxon>Burkholderiaceae</taxon>
        <taxon>Burkholderia</taxon>
    </lineage>
</organism>
<dbReference type="AlphaFoldDB" id="A0AB38TXY3"/>
<protein>
    <submittedName>
        <fullName evidence="1">MobA protein</fullName>
    </submittedName>
</protein>
<evidence type="ECO:0000313" key="1">
    <source>
        <dbReference type="EMBL" id="UWX72646.1"/>
    </source>
</evidence>
<evidence type="ECO:0000313" key="2">
    <source>
        <dbReference type="Proteomes" id="UP001059745"/>
    </source>
</evidence>
<dbReference type="Proteomes" id="UP001059745">
    <property type="component" value="Chromosome 2"/>
</dbReference>
<proteinExistence type="predicted"/>
<sequence>MPLIPEQDFSSLFEPPPAQWGLRGDPHLWEAMRAALRGQALPASAEALEASIAERYLDLTGQALDLPDRLHVPAFAHGGMSSGMISPRFWRDTALPLLRARLAARGAG</sequence>
<accession>A0AB38TXY3</accession>
<reference evidence="1" key="1">
    <citation type="submission" date="2022-09" db="EMBL/GenBank/DDBJ databases">
        <title>Genomic of Burkholderia gladioli.</title>
        <authorList>
            <person name="Wu H."/>
        </authorList>
    </citation>
    <scope>NUCLEOTIDE SEQUENCE</scope>
    <source>
        <strain evidence="1">ZN-S4</strain>
    </source>
</reference>
<name>A0AB38TXY3_BURGA</name>
<dbReference type="EMBL" id="CP104215">
    <property type="protein sequence ID" value="UWX72646.1"/>
    <property type="molecule type" value="Genomic_DNA"/>
</dbReference>
<gene>
    <name evidence="1" type="ORF">NYZ96_29940</name>
</gene>
<dbReference type="RefSeq" id="WP_036035112.1">
    <property type="nucleotide sequence ID" value="NZ_CADEPT010000002.1"/>
</dbReference>